<name>A0A2T0PZQ2_9ACTN</name>
<accession>A0A2T0PZQ2</accession>
<dbReference type="OrthoDB" id="3429702at2"/>
<keyword evidence="2" id="KW-1185">Reference proteome</keyword>
<evidence type="ECO:0000313" key="2">
    <source>
        <dbReference type="Proteomes" id="UP000237846"/>
    </source>
</evidence>
<protein>
    <submittedName>
        <fullName evidence="1">Uncharacterized protein</fullName>
    </submittedName>
</protein>
<dbReference type="EMBL" id="PVZC01000006">
    <property type="protein sequence ID" value="PRX97032.1"/>
    <property type="molecule type" value="Genomic_DNA"/>
</dbReference>
<evidence type="ECO:0000313" key="1">
    <source>
        <dbReference type="EMBL" id="PRX97032.1"/>
    </source>
</evidence>
<sequence>MSVPAPSETTRWRCAQCGNLTRFDVTRTTRSRDYVHFDLSGAASTESSEVLAETVEQIQCRWCKAVDAVEAVARPGVDAGRS</sequence>
<dbReference type="Proteomes" id="UP000237846">
    <property type="component" value="Unassembled WGS sequence"/>
</dbReference>
<reference evidence="1 2" key="1">
    <citation type="submission" date="2018-03" db="EMBL/GenBank/DDBJ databases">
        <title>Genomic Encyclopedia of Archaeal and Bacterial Type Strains, Phase II (KMG-II): from individual species to whole genera.</title>
        <authorList>
            <person name="Goeker M."/>
        </authorList>
    </citation>
    <scope>NUCLEOTIDE SEQUENCE [LARGE SCALE GENOMIC DNA]</scope>
    <source>
        <strain evidence="1 2">DSM 45601</strain>
    </source>
</reference>
<dbReference type="AlphaFoldDB" id="A0A2T0PZQ2"/>
<gene>
    <name evidence="1" type="ORF">CLV72_10668</name>
</gene>
<organism evidence="1 2">
    <name type="scientific">Allonocardiopsis opalescens</name>
    <dbReference type="NCBI Taxonomy" id="1144618"/>
    <lineage>
        <taxon>Bacteria</taxon>
        <taxon>Bacillati</taxon>
        <taxon>Actinomycetota</taxon>
        <taxon>Actinomycetes</taxon>
        <taxon>Streptosporangiales</taxon>
        <taxon>Allonocardiopsis</taxon>
    </lineage>
</organism>
<dbReference type="RefSeq" id="WP_106248677.1">
    <property type="nucleotide sequence ID" value="NZ_PVZC01000006.1"/>
</dbReference>
<comment type="caution">
    <text evidence="1">The sequence shown here is derived from an EMBL/GenBank/DDBJ whole genome shotgun (WGS) entry which is preliminary data.</text>
</comment>
<proteinExistence type="predicted"/>